<dbReference type="RefSeq" id="WP_173163707.1">
    <property type="nucleotide sequence ID" value="NZ_CP053716.1"/>
</dbReference>
<proteinExistence type="predicted"/>
<dbReference type="InterPro" id="IPR026046">
    <property type="entry name" value="UBIAD1"/>
</dbReference>
<dbReference type="GO" id="GO:0009234">
    <property type="term" value="P:menaquinone biosynthetic process"/>
    <property type="evidence" value="ECO:0007669"/>
    <property type="project" value="UniProtKB-UniPathway"/>
</dbReference>
<dbReference type="Pfam" id="PF01040">
    <property type="entry name" value="UbiA"/>
    <property type="match status" value="1"/>
</dbReference>
<accession>A0A6M8J4P2</accession>
<evidence type="ECO:0000313" key="9">
    <source>
        <dbReference type="EMBL" id="QKF06966.1"/>
    </source>
</evidence>
<feature type="transmembrane region" description="Helical" evidence="8">
    <location>
        <begin position="240"/>
        <end position="257"/>
    </location>
</feature>
<keyword evidence="3" id="KW-0474">Menaquinone biosynthesis</keyword>
<evidence type="ECO:0000256" key="3">
    <source>
        <dbReference type="ARBA" id="ARBA00022428"/>
    </source>
</evidence>
<feature type="transmembrane region" description="Helical" evidence="8">
    <location>
        <begin position="87"/>
        <end position="107"/>
    </location>
</feature>
<evidence type="ECO:0000256" key="8">
    <source>
        <dbReference type="SAM" id="Phobius"/>
    </source>
</evidence>
<dbReference type="UniPathway" id="UPA00079"/>
<evidence type="ECO:0000256" key="6">
    <source>
        <dbReference type="ARBA" id="ARBA00022989"/>
    </source>
</evidence>
<evidence type="ECO:0000256" key="5">
    <source>
        <dbReference type="ARBA" id="ARBA00022692"/>
    </source>
</evidence>
<dbReference type="InterPro" id="IPR044878">
    <property type="entry name" value="UbiA_sf"/>
</dbReference>
<keyword evidence="10" id="KW-1185">Reference proteome</keyword>
<feature type="transmembrane region" description="Helical" evidence="8">
    <location>
        <begin position="113"/>
        <end position="131"/>
    </location>
</feature>
<feature type="transmembrane region" description="Helical" evidence="8">
    <location>
        <begin position="214"/>
        <end position="234"/>
    </location>
</feature>
<dbReference type="AlphaFoldDB" id="A0A6M8J4P2"/>
<dbReference type="Gene3D" id="1.10.357.140">
    <property type="entry name" value="UbiA prenyltransferase"/>
    <property type="match status" value="1"/>
</dbReference>
<evidence type="ECO:0000313" key="10">
    <source>
        <dbReference type="Proteomes" id="UP000503297"/>
    </source>
</evidence>
<feature type="transmembrane region" description="Helical" evidence="8">
    <location>
        <begin position="14"/>
        <end position="47"/>
    </location>
</feature>
<evidence type="ECO:0000256" key="7">
    <source>
        <dbReference type="ARBA" id="ARBA00023136"/>
    </source>
</evidence>
<feature type="transmembrane region" description="Helical" evidence="8">
    <location>
        <begin position="143"/>
        <end position="161"/>
    </location>
</feature>
<protein>
    <submittedName>
        <fullName evidence="9">Prenyltransferase</fullName>
    </submittedName>
</protein>
<feature type="transmembrane region" description="Helical" evidence="8">
    <location>
        <begin position="167"/>
        <end position="187"/>
    </location>
</feature>
<keyword evidence="7 8" id="KW-0472">Membrane</keyword>
<evidence type="ECO:0000256" key="1">
    <source>
        <dbReference type="ARBA" id="ARBA00004141"/>
    </source>
</evidence>
<dbReference type="GO" id="GO:0016020">
    <property type="term" value="C:membrane"/>
    <property type="evidence" value="ECO:0007669"/>
    <property type="project" value="UniProtKB-SubCell"/>
</dbReference>
<organism evidence="9 10">
    <name type="scientific">Berryella wangjianweii</name>
    <dbReference type="NCBI Taxonomy" id="2734634"/>
    <lineage>
        <taxon>Bacteria</taxon>
        <taxon>Bacillati</taxon>
        <taxon>Actinomycetota</taxon>
        <taxon>Coriobacteriia</taxon>
        <taxon>Eggerthellales</taxon>
        <taxon>Eggerthellaceae</taxon>
        <taxon>Berryella</taxon>
    </lineage>
</organism>
<dbReference type="Proteomes" id="UP000503297">
    <property type="component" value="Chromosome"/>
</dbReference>
<dbReference type="PIRSF" id="PIRSF005355">
    <property type="entry name" value="UBIAD1"/>
    <property type="match status" value="1"/>
</dbReference>
<dbReference type="GO" id="GO:0004659">
    <property type="term" value="F:prenyltransferase activity"/>
    <property type="evidence" value="ECO:0007669"/>
    <property type="project" value="InterPro"/>
</dbReference>
<comment type="pathway">
    <text evidence="2">Quinol/quinone metabolism; menaquinone biosynthesis.</text>
</comment>
<dbReference type="KEGG" id="bwa:HLV38_01625"/>
<comment type="subcellular location">
    <subcellularLocation>
        <location evidence="1">Membrane</location>
        <topology evidence="1">Multi-pass membrane protein</topology>
    </subcellularLocation>
</comment>
<keyword evidence="5 8" id="KW-0812">Transmembrane</keyword>
<feature type="transmembrane region" description="Helical" evidence="8">
    <location>
        <begin position="278"/>
        <end position="299"/>
    </location>
</feature>
<dbReference type="CDD" id="cd13962">
    <property type="entry name" value="PT_UbiA_UBIAD1"/>
    <property type="match status" value="1"/>
</dbReference>
<reference evidence="10" key="1">
    <citation type="submission" date="2020-05" db="EMBL/GenBank/DDBJ databases">
        <title>Novel species in genus Nocardioides.</title>
        <authorList>
            <person name="Zhang G."/>
        </authorList>
    </citation>
    <scope>NUCLEOTIDE SEQUENCE [LARGE SCALE GENOMIC DNA]</scope>
    <source>
        <strain evidence="10">zg-1050</strain>
    </source>
</reference>
<evidence type="ECO:0000256" key="4">
    <source>
        <dbReference type="ARBA" id="ARBA00022679"/>
    </source>
</evidence>
<name>A0A6M8J4P2_9ACTN</name>
<keyword evidence="4 9" id="KW-0808">Transferase</keyword>
<dbReference type="InterPro" id="IPR000537">
    <property type="entry name" value="UbiA_prenyltransferase"/>
</dbReference>
<dbReference type="Gene3D" id="1.20.120.1780">
    <property type="entry name" value="UbiA prenyltransferase"/>
    <property type="match status" value="1"/>
</dbReference>
<evidence type="ECO:0000256" key="2">
    <source>
        <dbReference type="ARBA" id="ARBA00004863"/>
    </source>
</evidence>
<dbReference type="PANTHER" id="PTHR13929">
    <property type="entry name" value="1,4-DIHYDROXY-2-NAPHTHOATE OCTAPRENYLTRANSFERASE"/>
    <property type="match status" value="1"/>
</dbReference>
<sequence>MAVQLAAPHTWPAAIMPIMLAIAFAIAGGHTVATPLALAVLGIGVLLQSAANTLNDYYDCVKETDDEDACVDPTDAVLVYNNVDPRAALRLAMGMVVAAFVLGAYVIFHAGLIPLGLGVVGAAFVVAYSAGRTPLSYLPLGEVVSGVVMGGIMPFAAYQALTLDLNGAVWLWCLPSMLLIGLIMLVNNTSDIERDTRAQRSTLAILLGRSRAVLLYRLVTMGSLALVCAIVAAWFPGGTVMLPFMVLAAIPLLQAMMRNPLTAERRLQSMPQVLNANILIGAFYAVAVLVHASGLTVTAL</sequence>
<keyword evidence="6 8" id="KW-1133">Transmembrane helix</keyword>
<dbReference type="PANTHER" id="PTHR13929:SF0">
    <property type="entry name" value="UBIA PRENYLTRANSFERASE DOMAIN-CONTAINING PROTEIN 1"/>
    <property type="match status" value="1"/>
</dbReference>
<dbReference type="GO" id="GO:0042371">
    <property type="term" value="P:vitamin K biosynthetic process"/>
    <property type="evidence" value="ECO:0007669"/>
    <property type="project" value="TreeGrafter"/>
</dbReference>
<gene>
    <name evidence="9" type="ORF">HLV38_01625</name>
</gene>
<dbReference type="EMBL" id="CP053716">
    <property type="protein sequence ID" value="QKF06966.1"/>
    <property type="molecule type" value="Genomic_DNA"/>
</dbReference>